<organism evidence="2 3">
    <name type="scientific">Candidatus Intestinimonas merdavium</name>
    <dbReference type="NCBI Taxonomy" id="2838622"/>
    <lineage>
        <taxon>Bacteria</taxon>
        <taxon>Bacillati</taxon>
        <taxon>Bacillota</taxon>
        <taxon>Clostridia</taxon>
        <taxon>Eubacteriales</taxon>
        <taxon>Intestinimonas</taxon>
    </lineage>
</organism>
<evidence type="ECO:0000313" key="3">
    <source>
        <dbReference type="Proteomes" id="UP000886824"/>
    </source>
</evidence>
<accession>A0A9D1Z4H6</accession>
<sequence>MLELLAPAGSPEAVTAAIQAGADAVYLGYGDFNARRNAKNFSLEELASAVSYCHVRGARVYLTLNTLVTDRELPAAARVAAQVAQVGVDAVLIQDLGVLRMLRQAAPGLAVHGSTQLTVHSLDGVRRCAELGMSRVVLSRELSRDAIEHICLNAPIEIEVFVHGALCMCYSGQCYFSSVIGGRSGNRGLCAQPCRLKYGWGRRADGNPLSLKDMSLAGYIQDLKKLGVKCLKIEGRMKRPEYVSVVTGVYARAIREDREPTEQELCDLEAAFSRQGFTDGYYQDKKGSAMFGVREEAPEPRELFAQARSQYQSGEFQRVDVILYAMVRPGEPIQVGVQDVDGRVVTASGPVPEPARTKPLTAEAVEKQLARTGGTPYRCARVRALVEPDLSVPVATLNALRRQVLEELSRQRGAVPESPKVGPFHAGVRYENRKDPPVFTLSLRSAAQLTRELCALKPALLYLPAEEIAQHPKAVETALDTAGHVGVILPRICWDREREELDKQLTAARSLGVTDALVGTLDLIAPAREHGFTLRGDFGLPIFNSQAIKELKRLGFVSCTASFELKLAQIRDLSKLIDLEIMVYGRLPLMITENCILKNRDGGCKRSCEGENRLLVDRKGERFPVLRAPGCRSEIFNAKRLYLADKAADYRRVGAWGARLSFTTESASECLHAARQYLGQERFDLDQITRGLYYRDVE</sequence>
<gene>
    <name evidence="2" type="ORF">H9826_04675</name>
</gene>
<dbReference type="InterPro" id="IPR051454">
    <property type="entry name" value="RNA/ubiquinone_mod_enzymes"/>
</dbReference>
<dbReference type="Pfam" id="PF12392">
    <property type="entry name" value="DUF3656"/>
    <property type="match status" value="1"/>
</dbReference>
<comment type="caution">
    <text evidence="2">The sequence shown here is derived from an EMBL/GenBank/DDBJ whole genome shotgun (WGS) entry which is preliminary data.</text>
</comment>
<protein>
    <submittedName>
        <fullName evidence="2">U32 family peptidase</fullName>
    </submittedName>
</protein>
<dbReference type="AlphaFoldDB" id="A0A9D1Z4H6"/>
<reference evidence="2" key="1">
    <citation type="journal article" date="2021" name="PeerJ">
        <title>Extensive microbial diversity within the chicken gut microbiome revealed by metagenomics and culture.</title>
        <authorList>
            <person name="Gilroy R."/>
            <person name="Ravi A."/>
            <person name="Getino M."/>
            <person name="Pursley I."/>
            <person name="Horton D.L."/>
            <person name="Alikhan N.F."/>
            <person name="Baker D."/>
            <person name="Gharbi K."/>
            <person name="Hall N."/>
            <person name="Watson M."/>
            <person name="Adriaenssens E.M."/>
            <person name="Foster-Nyarko E."/>
            <person name="Jarju S."/>
            <person name="Secka A."/>
            <person name="Antonio M."/>
            <person name="Oren A."/>
            <person name="Chaudhuri R.R."/>
            <person name="La Ragione R."/>
            <person name="Hildebrand F."/>
            <person name="Pallen M.J."/>
        </authorList>
    </citation>
    <scope>NUCLEOTIDE SEQUENCE</scope>
    <source>
        <strain evidence="2">CHK33-7979</strain>
    </source>
</reference>
<name>A0A9D1Z4H6_9FIRM</name>
<dbReference type="InterPro" id="IPR001539">
    <property type="entry name" value="Peptidase_U32"/>
</dbReference>
<dbReference type="PANTHER" id="PTHR30217:SF10">
    <property type="entry name" value="23S RRNA 5-HYDROXYCYTIDINE C2501 SYNTHASE"/>
    <property type="match status" value="1"/>
</dbReference>
<dbReference type="InterPro" id="IPR020988">
    <property type="entry name" value="Pept_U32_collagenase"/>
</dbReference>
<dbReference type="Proteomes" id="UP000886824">
    <property type="component" value="Unassembled WGS sequence"/>
</dbReference>
<dbReference type="Pfam" id="PF01136">
    <property type="entry name" value="Peptidase_U32"/>
    <property type="match status" value="2"/>
</dbReference>
<dbReference type="EMBL" id="DXCX01000048">
    <property type="protein sequence ID" value="HIY73253.1"/>
    <property type="molecule type" value="Genomic_DNA"/>
</dbReference>
<evidence type="ECO:0000313" key="2">
    <source>
        <dbReference type="EMBL" id="HIY73253.1"/>
    </source>
</evidence>
<proteinExistence type="predicted"/>
<reference evidence="2" key="2">
    <citation type="submission" date="2021-04" db="EMBL/GenBank/DDBJ databases">
        <authorList>
            <person name="Gilroy R."/>
        </authorList>
    </citation>
    <scope>NUCLEOTIDE SEQUENCE</scope>
    <source>
        <strain evidence="2">CHK33-7979</strain>
    </source>
</reference>
<dbReference type="PANTHER" id="PTHR30217">
    <property type="entry name" value="PEPTIDASE U32 FAMILY"/>
    <property type="match status" value="1"/>
</dbReference>
<feature type="domain" description="Peptidase U32 collagenase" evidence="1">
    <location>
        <begin position="302"/>
        <end position="412"/>
    </location>
</feature>
<evidence type="ECO:0000259" key="1">
    <source>
        <dbReference type="Pfam" id="PF12392"/>
    </source>
</evidence>